<protein>
    <submittedName>
        <fullName evidence="1">Alpha/beta hydrolase</fullName>
    </submittedName>
</protein>
<gene>
    <name evidence="1" type="ORF">KYK27_00105</name>
</gene>
<dbReference type="InterPro" id="IPR010662">
    <property type="entry name" value="RBBP9/YdeN"/>
</dbReference>
<organism evidence="1 2">
    <name type="scientific">Pontibacter populi</name>
    <dbReference type="NCBI Taxonomy" id="890055"/>
    <lineage>
        <taxon>Bacteria</taxon>
        <taxon>Pseudomonadati</taxon>
        <taxon>Bacteroidota</taxon>
        <taxon>Cytophagia</taxon>
        <taxon>Cytophagales</taxon>
        <taxon>Hymenobacteraceae</taxon>
        <taxon>Pontibacter</taxon>
    </lineage>
</organism>
<reference evidence="1 2" key="1">
    <citation type="submission" date="2021-07" db="EMBL/GenBank/DDBJ databases">
        <authorList>
            <person name="Kim M.K."/>
        </authorList>
    </citation>
    <scope>NUCLEOTIDE SEQUENCE [LARGE SCALE GENOMIC DNA]</scope>
    <source>
        <strain evidence="1 2">HLY7-15</strain>
    </source>
</reference>
<keyword evidence="1" id="KW-0378">Hydrolase</keyword>
<dbReference type="EMBL" id="JAHWXQ010000001">
    <property type="protein sequence ID" value="MBW3363428.1"/>
    <property type="molecule type" value="Genomic_DNA"/>
</dbReference>
<evidence type="ECO:0000313" key="1">
    <source>
        <dbReference type="EMBL" id="MBW3363428.1"/>
    </source>
</evidence>
<dbReference type="GO" id="GO:0016787">
    <property type="term" value="F:hydrolase activity"/>
    <property type="evidence" value="ECO:0007669"/>
    <property type="project" value="UniProtKB-KW"/>
</dbReference>
<keyword evidence="2" id="KW-1185">Reference proteome</keyword>
<dbReference type="Proteomes" id="UP000774935">
    <property type="component" value="Unassembled WGS sequence"/>
</dbReference>
<dbReference type="RefSeq" id="WP_199108053.1">
    <property type="nucleotide sequence ID" value="NZ_JAHWXQ010000001.1"/>
</dbReference>
<dbReference type="Pfam" id="PF06821">
    <property type="entry name" value="Ser_hydrolase"/>
    <property type="match status" value="1"/>
</dbReference>
<dbReference type="Gene3D" id="3.40.50.1820">
    <property type="entry name" value="alpha/beta hydrolase"/>
    <property type="match status" value="1"/>
</dbReference>
<sequence length="180" mass="20257">MNINIPGLRNSGPDHWQSIWEANYPDQFYRIEQANWQQPDCQQWTTQLEKELKNFNLEDVILIGHSVGCATIVNWHHRFSKRIKGALLVAPSDVDDPNYPKYITGFSPLPLQKLPFPSIVVASTNDHVVAYERAKYFAACWGSELVTLQNAGHIEAKSGYGNWQAGLGLVSKLSGETIFA</sequence>
<name>A0ABS6X608_9BACT</name>
<dbReference type="InterPro" id="IPR029058">
    <property type="entry name" value="AB_hydrolase_fold"/>
</dbReference>
<accession>A0ABS6X608</accession>
<comment type="caution">
    <text evidence="1">The sequence shown here is derived from an EMBL/GenBank/DDBJ whole genome shotgun (WGS) entry which is preliminary data.</text>
</comment>
<dbReference type="SUPFAM" id="SSF53474">
    <property type="entry name" value="alpha/beta-Hydrolases"/>
    <property type="match status" value="1"/>
</dbReference>
<evidence type="ECO:0000313" key="2">
    <source>
        <dbReference type="Proteomes" id="UP000774935"/>
    </source>
</evidence>
<proteinExistence type="predicted"/>